<comment type="caution">
    <text evidence="1">The sequence shown here is derived from an EMBL/GenBank/DDBJ whole genome shotgun (WGS) entry which is preliminary data.</text>
</comment>
<name>A0ACB8EXJ1_9SAUR</name>
<gene>
    <name evidence="1" type="ORF">K3G42_004142</name>
</gene>
<accession>A0ACB8EXJ1</accession>
<protein>
    <submittedName>
        <fullName evidence="1">Uncharacterized protein</fullName>
    </submittedName>
</protein>
<proteinExistence type="predicted"/>
<sequence length="620" mass="68598">MVPPAEQVVWLGNGDFASSMICLEFVFFTLDGSSDPLQQSYNASDSDEESIFNQSRPPLSQVVPQIMNLSRWEDREANYQEHLYDMEQELTMALRKEEALSRQLYEIGRLAFPGMRRCDSTSTRSAQKVKDYLERLVLEKNQLEKRAQRAERTLWETECEVYVLEKCLQNYRSTHHVEPSLMPDDPPPAYPTQSFRSFFSKMHKKSPEEKAAARSPEKRAKESIDEVSPRKQSSGKGALAKVSRRSPSKPGSSEAKYLSRGSSVFHVNRDVFTDQKVPKDRDYSGDYSEAAFCWPTPEPPRSSRASAGYNDSCVALVHRHLDTHPEREQEDLARDAEVDHLNDLGTASTLPKATPSCGRGQNIKIFSESSVSLNLGPAMQMTKLENCKAWSKMQHLAIMEGNGEIRRQGEGVTSKEDGVTSGSISLKPVALVGQIFKTSSDAQTNSQKLDDVEDPTSNATLQTEISLPRKDYLKSGESQSVNIVHSSDQLADGEPRTSPALLTGQASCSLDPLQKPGDLSSQELSLKADSPSNVIKCVEKNYLLGEKKVLEDTPGFNNKVDEPILMEEMPTVAPQLNPEDPLPSGLNEGLTSLSSESPQPTSLTEASPSSVAEETAVEES</sequence>
<dbReference type="Proteomes" id="UP000827872">
    <property type="component" value="Linkage Group LG12"/>
</dbReference>
<organism evidence="1 2">
    <name type="scientific">Sphaerodactylus townsendi</name>
    <dbReference type="NCBI Taxonomy" id="933632"/>
    <lineage>
        <taxon>Eukaryota</taxon>
        <taxon>Metazoa</taxon>
        <taxon>Chordata</taxon>
        <taxon>Craniata</taxon>
        <taxon>Vertebrata</taxon>
        <taxon>Euteleostomi</taxon>
        <taxon>Lepidosauria</taxon>
        <taxon>Squamata</taxon>
        <taxon>Bifurcata</taxon>
        <taxon>Gekkota</taxon>
        <taxon>Sphaerodactylidae</taxon>
        <taxon>Sphaerodactylus</taxon>
    </lineage>
</organism>
<evidence type="ECO:0000313" key="1">
    <source>
        <dbReference type="EMBL" id="KAH7997619.1"/>
    </source>
</evidence>
<dbReference type="EMBL" id="CM037625">
    <property type="protein sequence ID" value="KAH7997619.1"/>
    <property type="molecule type" value="Genomic_DNA"/>
</dbReference>
<evidence type="ECO:0000313" key="2">
    <source>
        <dbReference type="Proteomes" id="UP000827872"/>
    </source>
</evidence>
<reference evidence="1" key="1">
    <citation type="submission" date="2021-08" db="EMBL/GenBank/DDBJ databases">
        <title>The first chromosome-level gecko genome reveals the dynamic sex chromosomes of Neotropical dwarf geckos (Sphaerodactylidae: Sphaerodactylus).</title>
        <authorList>
            <person name="Pinto B.J."/>
            <person name="Keating S.E."/>
            <person name="Gamble T."/>
        </authorList>
    </citation>
    <scope>NUCLEOTIDE SEQUENCE</scope>
    <source>
        <strain evidence="1">TG3544</strain>
    </source>
</reference>
<keyword evidence="2" id="KW-1185">Reference proteome</keyword>